<dbReference type="PANTHER" id="PTHR43115:SF4">
    <property type="entry name" value="DEHYDROGENASE_REDUCTASE SDR FAMILY MEMBER 11"/>
    <property type="match status" value="1"/>
</dbReference>
<dbReference type="GeneID" id="117575842"/>
<sequence>MNRWLNRVAVVTGSSSGIGAAVCKDLVAKGMVVVGLARREDRLQELKSELPADQAARFHARKCDVSDEKQVIDTFAWVDQTLGGADVLVNNAGKLAYINVLDQGNSSDLRSTLDINVLGVSWCTREAFQSMERRKINDGHIVIVNSILGHRVPNVGMSLNMYAPSKHAITALTEVLRQEFLAKGTHIKITSVSPGAVDTEIIDKTKIPAGLEFPMLRSEDVADAITYCISTPPNVQIHELTIKPIGEKD</sequence>
<accession>A0A6P8XS76</accession>
<gene>
    <name evidence="5" type="primary">LOC117575842</name>
</gene>
<dbReference type="InterPro" id="IPR002347">
    <property type="entry name" value="SDR_fam"/>
</dbReference>
<reference evidence="5" key="1">
    <citation type="submission" date="2025-08" db="UniProtKB">
        <authorList>
            <consortium name="RefSeq"/>
        </authorList>
    </citation>
    <scope>IDENTIFICATION</scope>
    <source>
        <strain evidence="5">15112-1751.03</strain>
        <tissue evidence="5">Whole Adult</tissue>
    </source>
</reference>
<dbReference type="FunFam" id="3.40.50.720:FF:000047">
    <property type="entry name" value="NADP-dependent L-serine/L-allo-threonine dehydrogenase"/>
    <property type="match status" value="1"/>
</dbReference>
<dbReference type="PRINTS" id="PR00081">
    <property type="entry name" value="GDHRDH"/>
</dbReference>
<dbReference type="GO" id="GO:0016616">
    <property type="term" value="F:oxidoreductase activity, acting on the CH-OH group of donors, NAD or NADP as acceptor"/>
    <property type="evidence" value="ECO:0007669"/>
    <property type="project" value="UniProtKB-ARBA"/>
</dbReference>
<evidence type="ECO:0000256" key="2">
    <source>
        <dbReference type="ARBA" id="ARBA00023002"/>
    </source>
</evidence>
<organism evidence="4 5">
    <name type="scientific">Drosophila albomicans</name>
    <name type="common">Fruit fly</name>
    <dbReference type="NCBI Taxonomy" id="7291"/>
    <lineage>
        <taxon>Eukaryota</taxon>
        <taxon>Metazoa</taxon>
        <taxon>Ecdysozoa</taxon>
        <taxon>Arthropoda</taxon>
        <taxon>Hexapoda</taxon>
        <taxon>Insecta</taxon>
        <taxon>Pterygota</taxon>
        <taxon>Neoptera</taxon>
        <taxon>Endopterygota</taxon>
        <taxon>Diptera</taxon>
        <taxon>Brachycera</taxon>
        <taxon>Muscomorpha</taxon>
        <taxon>Ephydroidea</taxon>
        <taxon>Drosophilidae</taxon>
        <taxon>Drosophila</taxon>
    </lineage>
</organism>
<dbReference type="InterPro" id="IPR036291">
    <property type="entry name" value="NAD(P)-bd_dom_sf"/>
</dbReference>
<dbReference type="AlphaFoldDB" id="A0A6P8XS76"/>
<dbReference type="Gene3D" id="3.40.50.720">
    <property type="entry name" value="NAD(P)-binding Rossmann-like Domain"/>
    <property type="match status" value="1"/>
</dbReference>
<dbReference type="RefSeq" id="XP_034116143.1">
    <property type="nucleotide sequence ID" value="XM_034260252.2"/>
</dbReference>
<protein>
    <submittedName>
        <fullName evidence="5">Farnesol dehydrogenase-like</fullName>
    </submittedName>
</protein>
<keyword evidence="2" id="KW-0560">Oxidoreductase</keyword>
<proteinExistence type="inferred from homology"/>
<evidence type="ECO:0000256" key="3">
    <source>
        <dbReference type="RuleBase" id="RU000363"/>
    </source>
</evidence>
<dbReference type="Pfam" id="PF00106">
    <property type="entry name" value="adh_short"/>
    <property type="match status" value="1"/>
</dbReference>
<evidence type="ECO:0000256" key="1">
    <source>
        <dbReference type="ARBA" id="ARBA00006484"/>
    </source>
</evidence>
<dbReference type="PANTHER" id="PTHR43115">
    <property type="entry name" value="DEHYDROGENASE/REDUCTASE SDR FAMILY MEMBER 11"/>
    <property type="match status" value="1"/>
</dbReference>
<evidence type="ECO:0000313" key="4">
    <source>
        <dbReference type="Proteomes" id="UP000515160"/>
    </source>
</evidence>
<name>A0A6P8XS76_DROAB</name>
<dbReference type="PRINTS" id="PR00080">
    <property type="entry name" value="SDRFAMILY"/>
</dbReference>
<dbReference type="OrthoDB" id="1933717at2759"/>
<evidence type="ECO:0000313" key="5">
    <source>
        <dbReference type="RefSeq" id="XP_034116143.1"/>
    </source>
</evidence>
<dbReference type="Proteomes" id="UP000515160">
    <property type="component" value="Chromosome 2R"/>
</dbReference>
<keyword evidence="4" id="KW-1185">Reference proteome</keyword>
<comment type="similarity">
    <text evidence="1 3">Belongs to the short-chain dehydrogenases/reductases (SDR) family.</text>
</comment>
<dbReference type="SUPFAM" id="SSF51735">
    <property type="entry name" value="NAD(P)-binding Rossmann-fold domains"/>
    <property type="match status" value="1"/>
</dbReference>